<evidence type="ECO:0000313" key="3">
    <source>
        <dbReference type="EMBL" id="PLT44837.1"/>
    </source>
</evidence>
<evidence type="ECO:0000256" key="2">
    <source>
        <dbReference type="SAM" id="MobiDB-lite"/>
    </source>
</evidence>
<feature type="compositionally biased region" description="Low complexity" evidence="2">
    <location>
        <begin position="115"/>
        <end position="135"/>
    </location>
</feature>
<evidence type="ECO:0000313" key="4">
    <source>
        <dbReference type="Proteomes" id="UP000234789"/>
    </source>
</evidence>
<sequence>MFKENKRLMAADTLIGQGTRAEGTLSCQASLRIEGEYRGDIECKEDVIVGESGVVRSNISARDLTISGKVYGDVVTTGRLTILSSGQLHGSATTASLLVQDGGVLSGSCRMEAPRLQEAAQPAPAPAPQAARQVQSGEPAPPRELREGVVKERRQAG</sequence>
<dbReference type="PANTHER" id="PTHR35024">
    <property type="entry name" value="HYPOTHETICAL CYTOSOLIC PROTEIN"/>
    <property type="match status" value="1"/>
</dbReference>
<keyword evidence="4" id="KW-1185">Reference proteome</keyword>
<dbReference type="PANTHER" id="PTHR35024:SF4">
    <property type="entry name" value="POLYMER-FORMING CYTOSKELETAL PROTEIN"/>
    <property type="match status" value="1"/>
</dbReference>
<dbReference type="Pfam" id="PF04519">
    <property type="entry name" value="Bactofilin"/>
    <property type="match status" value="1"/>
</dbReference>
<feature type="compositionally biased region" description="Basic and acidic residues" evidence="2">
    <location>
        <begin position="141"/>
        <end position="157"/>
    </location>
</feature>
<gene>
    <name evidence="3" type="ORF">B8V81_3268</name>
</gene>
<proteinExistence type="inferred from homology"/>
<dbReference type="EMBL" id="NFEZ01000004">
    <property type="protein sequence ID" value="PLT44837.1"/>
    <property type="molecule type" value="Genomic_DNA"/>
</dbReference>
<dbReference type="InterPro" id="IPR007607">
    <property type="entry name" value="BacA/B"/>
</dbReference>
<evidence type="ECO:0000256" key="1">
    <source>
        <dbReference type="ARBA" id="ARBA00044755"/>
    </source>
</evidence>
<organism evidence="3 4">
    <name type="scientific">Paenibacillus pasadenensis</name>
    <dbReference type="NCBI Taxonomy" id="217090"/>
    <lineage>
        <taxon>Bacteria</taxon>
        <taxon>Bacillati</taxon>
        <taxon>Bacillota</taxon>
        <taxon>Bacilli</taxon>
        <taxon>Bacillales</taxon>
        <taxon>Paenibacillaceae</taxon>
        <taxon>Paenibacillus</taxon>
    </lineage>
</organism>
<reference evidence="3 4" key="1">
    <citation type="submission" date="2017-05" db="EMBL/GenBank/DDBJ databases">
        <title>Functional genome analysis of Paenibacillus pasadenensis strain R16: insights on endophytic life style and antifungal activity.</title>
        <authorList>
            <person name="Passera A."/>
            <person name="Marcolungo L."/>
            <person name="Casati P."/>
            <person name="Brasca M."/>
            <person name="Quaglino F."/>
            <person name="Delledonne M."/>
        </authorList>
    </citation>
    <scope>NUCLEOTIDE SEQUENCE [LARGE SCALE GENOMIC DNA]</scope>
    <source>
        <strain evidence="3 4">R16</strain>
    </source>
</reference>
<comment type="similarity">
    <text evidence="1">Belongs to the bactofilin family.</text>
</comment>
<dbReference type="RefSeq" id="WP_101808737.1">
    <property type="nucleotide sequence ID" value="NZ_NFEZ01000004.1"/>
</dbReference>
<dbReference type="Proteomes" id="UP000234789">
    <property type="component" value="Unassembled WGS sequence"/>
</dbReference>
<evidence type="ECO:0008006" key="5">
    <source>
        <dbReference type="Google" id="ProtNLM"/>
    </source>
</evidence>
<accession>A0A2N5N3B4</accession>
<feature type="region of interest" description="Disordered" evidence="2">
    <location>
        <begin position="115"/>
        <end position="157"/>
    </location>
</feature>
<comment type="caution">
    <text evidence="3">The sequence shown here is derived from an EMBL/GenBank/DDBJ whole genome shotgun (WGS) entry which is preliminary data.</text>
</comment>
<dbReference type="AlphaFoldDB" id="A0A2N5N3B4"/>
<name>A0A2N5N3B4_9BACL</name>
<protein>
    <recommendedName>
        <fullName evidence="5">Integral membrane protein CcmA involved in cell shape determination</fullName>
    </recommendedName>
</protein>